<sequence length="463" mass="52815">VNDKVYRSNAIELFFGKEAAKTFSSSDFWTDPFHPDDVEKIKESLDKAIKNPDVQKWKFDYRIINQERGIVYVIDQGVIVRDAKGNAIRMVGAMADITEQKLFENENTFKANLLKRIGQAAVSTDLCGTINYWSKAAEDIYGWNAEEVIGKKMDLLIPNDLNALEVAEISQILENGKTWSGEFQVQKKDGNFFPVRVTNAPVYDDDNKLVGMIGISSDISKERENQELLKRYTQDLERSNEELEQFAYVASHDLQEPLRMISSFMEQLKRKYGNQLDEKAHQYIHFATDGAKRMRQIILDILEYSKVSSPIDLKEIVNVNQVVTEYKLLRKKLISEKSVRITFPDLPILHIHKVGITQILHALLDNAIKYSKQEGSPIIEINAVERQGDWLFSVKDNGIGIDAQYSEKIFLIFQRIHNPNISRGTGIGLSTAKKHVELMGGKIWVESRLGEGATFYFTIPKSS</sequence>
<dbReference type="Gene3D" id="1.10.287.130">
    <property type="match status" value="1"/>
</dbReference>
<reference evidence="10" key="1">
    <citation type="submission" date="2016-10" db="EMBL/GenBank/DDBJ databases">
        <authorList>
            <person name="Varghese N."/>
            <person name="Submissions S."/>
        </authorList>
    </citation>
    <scope>NUCLEOTIDE SEQUENCE [LARGE SCALE GENOMIC DNA]</scope>
    <source>
        <strain evidence="10">DSM 23095</strain>
    </source>
</reference>
<evidence type="ECO:0000259" key="8">
    <source>
        <dbReference type="PROSITE" id="PS50113"/>
    </source>
</evidence>
<dbReference type="InterPro" id="IPR000014">
    <property type="entry name" value="PAS"/>
</dbReference>
<protein>
    <recommendedName>
        <fullName evidence="2">histidine kinase</fullName>
        <ecNumber evidence="2">2.7.13.3</ecNumber>
    </recommendedName>
</protein>
<dbReference type="PROSITE" id="PS50113">
    <property type="entry name" value="PAC"/>
    <property type="match status" value="2"/>
</dbReference>
<dbReference type="PANTHER" id="PTHR43304">
    <property type="entry name" value="PHYTOCHROME-LIKE PROTEIN CPH1"/>
    <property type="match status" value="1"/>
</dbReference>
<evidence type="ECO:0000259" key="7">
    <source>
        <dbReference type="PROSITE" id="PS50112"/>
    </source>
</evidence>
<dbReference type="InterPro" id="IPR036097">
    <property type="entry name" value="HisK_dim/P_sf"/>
</dbReference>
<evidence type="ECO:0000259" key="6">
    <source>
        <dbReference type="PROSITE" id="PS50109"/>
    </source>
</evidence>
<dbReference type="SMART" id="SM00091">
    <property type="entry name" value="PAS"/>
    <property type="match status" value="1"/>
</dbReference>
<dbReference type="RefSeq" id="WP_139162830.1">
    <property type="nucleotide sequence ID" value="NZ_FNAC01000063.1"/>
</dbReference>
<keyword evidence="4" id="KW-0808">Transferase</keyword>
<dbReference type="Pfam" id="PF13426">
    <property type="entry name" value="PAS_9"/>
    <property type="match status" value="1"/>
</dbReference>
<feature type="domain" description="PAS" evidence="7">
    <location>
        <begin position="5"/>
        <end position="52"/>
    </location>
</feature>
<proteinExistence type="predicted"/>
<keyword evidence="3" id="KW-0597">Phosphoprotein</keyword>
<dbReference type="InterPro" id="IPR036890">
    <property type="entry name" value="HATPase_C_sf"/>
</dbReference>
<dbReference type="PANTHER" id="PTHR43304:SF1">
    <property type="entry name" value="PAC DOMAIN-CONTAINING PROTEIN"/>
    <property type="match status" value="1"/>
</dbReference>
<dbReference type="Gene3D" id="3.30.565.10">
    <property type="entry name" value="Histidine kinase-like ATPase, C-terminal domain"/>
    <property type="match status" value="1"/>
</dbReference>
<dbReference type="NCBIfam" id="TIGR00229">
    <property type="entry name" value="sensory_box"/>
    <property type="match status" value="1"/>
</dbReference>
<organism evidence="9 10">
    <name type="scientific">Algoriphagus faecimaris</name>
    <dbReference type="NCBI Taxonomy" id="686796"/>
    <lineage>
        <taxon>Bacteria</taxon>
        <taxon>Pseudomonadati</taxon>
        <taxon>Bacteroidota</taxon>
        <taxon>Cytophagia</taxon>
        <taxon>Cytophagales</taxon>
        <taxon>Cyclobacteriaceae</taxon>
        <taxon>Algoriphagus</taxon>
    </lineage>
</organism>
<feature type="non-terminal residue" evidence="9">
    <location>
        <position position="1"/>
    </location>
</feature>
<dbReference type="STRING" id="686796.SAMN04488104_10638"/>
<dbReference type="PROSITE" id="PS50112">
    <property type="entry name" value="PAS"/>
    <property type="match status" value="2"/>
</dbReference>
<evidence type="ECO:0000256" key="4">
    <source>
        <dbReference type="ARBA" id="ARBA00022679"/>
    </source>
</evidence>
<dbReference type="SUPFAM" id="SSF47384">
    <property type="entry name" value="Homodimeric domain of signal transducing histidine kinase"/>
    <property type="match status" value="1"/>
</dbReference>
<dbReference type="InterPro" id="IPR003661">
    <property type="entry name" value="HisK_dim/P_dom"/>
</dbReference>
<dbReference type="SMART" id="SM00387">
    <property type="entry name" value="HATPase_c"/>
    <property type="match status" value="1"/>
</dbReference>
<dbReference type="Gene3D" id="3.30.450.20">
    <property type="entry name" value="PAS domain"/>
    <property type="match status" value="2"/>
</dbReference>
<evidence type="ECO:0000313" key="10">
    <source>
        <dbReference type="Proteomes" id="UP000199060"/>
    </source>
</evidence>
<keyword evidence="10" id="KW-1185">Reference proteome</keyword>
<dbReference type="PRINTS" id="PR00344">
    <property type="entry name" value="BCTRLSENSOR"/>
</dbReference>
<name>A0A1G6XQY9_9BACT</name>
<dbReference type="PROSITE" id="PS50109">
    <property type="entry name" value="HIS_KIN"/>
    <property type="match status" value="1"/>
</dbReference>
<feature type="domain" description="PAS" evidence="7">
    <location>
        <begin position="106"/>
        <end position="176"/>
    </location>
</feature>
<evidence type="ECO:0000313" key="9">
    <source>
        <dbReference type="EMBL" id="SDD79835.1"/>
    </source>
</evidence>
<dbReference type="GO" id="GO:0000155">
    <property type="term" value="F:phosphorelay sensor kinase activity"/>
    <property type="evidence" value="ECO:0007669"/>
    <property type="project" value="InterPro"/>
</dbReference>
<dbReference type="InterPro" id="IPR004358">
    <property type="entry name" value="Sig_transdc_His_kin-like_C"/>
</dbReference>
<dbReference type="Pfam" id="PF02518">
    <property type="entry name" value="HATPase_c"/>
    <property type="match status" value="1"/>
</dbReference>
<dbReference type="InterPro" id="IPR035965">
    <property type="entry name" value="PAS-like_dom_sf"/>
</dbReference>
<dbReference type="SUPFAM" id="SSF55785">
    <property type="entry name" value="PYP-like sensor domain (PAS domain)"/>
    <property type="match status" value="2"/>
</dbReference>
<dbReference type="SMART" id="SM00388">
    <property type="entry name" value="HisKA"/>
    <property type="match status" value="1"/>
</dbReference>
<evidence type="ECO:0000256" key="1">
    <source>
        <dbReference type="ARBA" id="ARBA00000085"/>
    </source>
</evidence>
<dbReference type="InterPro" id="IPR005467">
    <property type="entry name" value="His_kinase_dom"/>
</dbReference>
<dbReference type="Pfam" id="PF08447">
    <property type="entry name" value="PAS_3"/>
    <property type="match status" value="1"/>
</dbReference>
<dbReference type="FunFam" id="3.30.565.10:FF:000006">
    <property type="entry name" value="Sensor histidine kinase WalK"/>
    <property type="match status" value="1"/>
</dbReference>
<evidence type="ECO:0000256" key="2">
    <source>
        <dbReference type="ARBA" id="ARBA00012438"/>
    </source>
</evidence>
<feature type="domain" description="PAC" evidence="8">
    <location>
        <begin position="179"/>
        <end position="231"/>
    </location>
</feature>
<evidence type="ECO:0000256" key="3">
    <source>
        <dbReference type="ARBA" id="ARBA00022553"/>
    </source>
</evidence>
<dbReference type="InterPro" id="IPR052162">
    <property type="entry name" value="Sensor_kinase/Photoreceptor"/>
</dbReference>
<evidence type="ECO:0000256" key="5">
    <source>
        <dbReference type="ARBA" id="ARBA00022777"/>
    </source>
</evidence>
<gene>
    <name evidence="9" type="ORF">SAMN04488104_10638</name>
</gene>
<keyword evidence="5" id="KW-0418">Kinase</keyword>
<dbReference type="AlphaFoldDB" id="A0A1G6XQY9"/>
<dbReference type="EMBL" id="FNAC01000063">
    <property type="protein sequence ID" value="SDD79835.1"/>
    <property type="molecule type" value="Genomic_DNA"/>
</dbReference>
<dbReference type="InterPro" id="IPR000700">
    <property type="entry name" value="PAS-assoc_C"/>
</dbReference>
<dbReference type="InterPro" id="IPR013655">
    <property type="entry name" value="PAS_fold_3"/>
</dbReference>
<dbReference type="Proteomes" id="UP000199060">
    <property type="component" value="Unassembled WGS sequence"/>
</dbReference>
<dbReference type="InterPro" id="IPR003594">
    <property type="entry name" value="HATPase_dom"/>
</dbReference>
<comment type="catalytic activity">
    <reaction evidence="1">
        <text>ATP + protein L-histidine = ADP + protein N-phospho-L-histidine.</text>
        <dbReference type="EC" id="2.7.13.3"/>
    </reaction>
</comment>
<feature type="domain" description="Histidine kinase" evidence="6">
    <location>
        <begin position="249"/>
        <end position="463"/>
    </location>
</feature>
<dbReference type="SUPFAM" id="SSF55874">
    <property type="entry name" value="ATPase domain of HSP90 chaperone/DNA topoisomerase II/histidine kinase"/>
    <property type="match status" value="1"/>
</dbReference>
<dbReference type="CDD" id="cd00130">
    <property type="entry name" value="PAS"/>
    <property type="match status" value="2"/>
</dbReference>
<dbReference type="Pfam" id="PF00512">
    <property type="entry name" value="HisKA"/>
    <property type="match status" value="1"/>
</dbReference>
<dbReference type="SMART" id="SM00086">
    <property type="entry name" value="PAC"/>
    <property type="match status" value="2"/>
</dbReference>
<feature type="domain" description="PAC" evidence="8">
    <location>
        <begin position="57"/>
        <end position="109"/>
    </location>
</feature>
<accession>A0A1G6XQY9</accession>
<dbReference type="CDD" id="cd00082">
    <property type="entry name" value="HisKA"/>
    <property type="match status" value="1"/>
</dbReference>
<dbReference type="EC" id="2.7.13.3" evidence="2"/>
<dbReference type="InterPro" id="IPR001610">
    <property type="entry name" value="PAC"/>
</dbReference>